<evidence type="ECO:0000256" key="2">
    <source>
        <dbReference type="ARBA" id="ARBA00022723"/>
    </source>
</evidence>
<keyword evidence="2" id="KW-0479">Metal-binding</keyword>
<reference evidence="6 7" key="2">
    <citation type="journal article" date="2009" name="Stand. Genomic Sci.">
        <title>Complete genome sequence of Staphylothermus marinus Stetter and Fiala 1986 type strain F1.</title>
        <authorList>
            <person name="Anderson I.J."/>
            <person name="Sun H."/>
            <person name="Lapidus A."/>
            <person name="Copeland A."/>
            <person name="Glavina Del Rio T."/>
            <person name="Tice H."/>
            <person name="Dalin E."/>
            <person name="Lucas S."/>
            <person name="Barry K."/>
            <person name="Land M."/>
            <person name="Richardson P."/>
            <person name="Huber H."/>
            <person name="Kyrpides N.C."/>
        </authorList>
    </citation>
    <scope>NUCLEOTIDE SEQUENCE [LARGE SCALE GENOMIC DNA]</scope>
    <source>
        <strain evidence="7">ATCC 43588 / DSM 3639 / JCM 9404 / F1</strain>
    </source>
</reference>
<dbReference type="GeneID" id="4906759"/>
<dbReference type="STRING" id="399550.Smar_1142"/>
<dbReference type="InterPro" id="IPR028995">
    <property type="entry name" value="Glyco_hydro_57/38_cen_sf"/>
</dbReference>
<dbReference type="EMBL" id="CP000575">
    <property type="protein sequence ID" value="ABN70237.1"/>
    <property type="molecule type" value="Genomic_DNA"/>
</dbReference>
<dbReference type="GO" id="GO:0009313">
    <property type="term" value="P:oligosaccharide catabolic process"/>
    <property type="evidence" value="ECO:0007669"/>
    <property type="project" value="TreeGrafter"/>
</dbReference>
<dbReference type="GO" id="GO:0004559">
    <property type="term" value="F:alpha-mannosidase activity"/>
    <property type="evidence" value="ECO:0007669"/>
    <property type="project" value="InterPro"/>
</dbReference>
<dbReference type="KEGG" id="smr:Smar_1142"/>
<dbReference type="InterPro" id="IPR027291">
    <property type="entry name" value="Glyco_hydro_38_N_sf"/>
</dbReference>
<evidence type="ECO:0000256" key="4">
    <source>
        <dbReference type="ARBA" id="ARBA00023295"/>
    </source>
</evidence>
<dbReference type="SUPFAM" id="SSF88688">
    <property type="entry name" value="Families 57/38 glycoside transferase middle domain"/>
    <property type="match status" value="1"/>
</dbReference>
<dbReference type="SUPFAM" id="SSF88713">
    <property type="entry name" value="Glycoside hydrolase/deacetylase"/>
    <property type="match status" value="1"/>
</dbReference>
<dbReference type="Gene3D" id="3.20.110.10">
    <property type="entry name" value="Glycoside hydrolase 38, N terminal domain"/>
    <property type="match status" value="1"/>
</dbReference>
<protein>
    <submittedName>
        <fullName evidence="6">Glycoside hydrolase, family 38</fullName>
    </submittedName>
</protein>
<dbReference type="HOGENOM" id="CLU_003442_1_2_2"/>
<feature type="domain" description="Glycoside hydrolase family 38 central" evidence="5">
    <location>
        <begin position="270"/>
        <end position="347"/>
    </location>
</feature>
<dbReference type="Pfam" id="PF07748">
    <property type="entry name" value="Glyco_hydro_38C"/>
    <property type="match status" value="1"/>
</dbReference>
<dbReference type="eggNOG" id="arCOG03661">
    <property type="taxonomic scope" value="Archaea"/>
</dbReference>
<dbReference type="CAZy" id="GH38">
    <property type="family name" value="Glycoside Hydrolase Family 38"/>
</dbReference>
<dbReference type="GO" id="GO:0030246">
    <property type="term" value="F:carbohydrate binding"/>
    <property type="evidence" value="ECO:0007669"/>
    <property type="project" value="InterPro"/>
</dbReference>
<dbReference type="Gene3D" id="1.20.1270.50">
    <property type="entry name" value="Glycoside hydrolase family 38, central domain"/>
    <property type="match status" value="1"/>
</dbReference>
<dbReference type="InterPro" id="IPR037094">
    <property type="entry name" value="Glyco_hydro_38_cen_sf"/>
</dbReference>
<dbReference type="GO" id="GO:0046872">
    <property type="term" value="F:metal ion binding"/>
    <property type="evidence" value="ECO:0007669"/>
    <property type="project" value="UniProtKB-KW"/>
</dbReference>
<dbReference type="RefSeq" id="WP_011839428.1">
    <property type="nucleotide sequence ID" value="NC_009033.1"/>
</dbReference>
<evidence type="ECO:0000256" key="3">
    <source>
        <dbReference type="ARBA" id="ARBA00022801"/>
    </source>
</evidence>
<evidence type="ECO:0000313" key="7">
    <source>
        <dbReference type="Proteomes" id="UP000000254"/>
    </source>
</evidence>
<evidence type="ECO:0000259" key="5">
    <source>
        <dbReference type="SMART" id="SM00872"/>
    </source>
</evidence>
<dbReference type="SMART" id="SM00872">
    <property type="entry name" value="Alpha-mann_mid"/>
    <property type="match status" value="1"/>
</dbReference>
<dbReference type="InterPro" id="IPR011682">
    <property type="entry name" value="Glyco_hydro_38_C"/>
</dbReference>
<keyword evidence="3 6" id="KW-0378">Hydrolase</keyword>
<name>A3DNM7_STAMF</name>
<dbReference type="Pfam" id="PF09261">
    <property type="entry name" value="Alpha-mann_mid"/>
    <property type="match status" value="1"/>
</dbReference>
<keyword evidence="7" id="KW-1185">Reference proteome</keyword>
<dbReference type="Pfam" id="PF01074">
    <property type="entry name" value="Glyco_hydro_38N"/>
    <property type="match status" value="1"/>
</dbReference>
<dbReference type="AlphaFoldDB" id="A3DNM7"/>
<dbReference type="InterPro" id="IPR011013">
    <property type="entry name" value="Gal_mutarotase_sf_dom"/>
</dbReference>
<dbReference type="PANTHER" id="PTHR46017:SF1">
    <property type="entry name" value="ALPHA-MANNOSIDASE 2C1"/>
    <property type="match status" value="1"/>
</dbReference>
<dbReference type="PANTHER" id="PTHR46017">
    <property type="entry name" value="ALPHA-MANNOSIDASE 2C1"/>
    <property type="match status" value="1"/>
</dbReference>
<dbReference type="InterPro" id="IPR000602">
    <property type="entry name" value="Glyco_hydro_38_N"/>
</dbReference>
<gene>
    <name evidence="6" type="ordered locus">Smar_1142</name>
</gene>
<dbReference type="InterPro" id="IPR015341">
    <property type="entry name" value="Glyco_hydro_38_cen"/>
</dbReference>
<dbReference type="Pfam" id="PF17677">
    <property type="entry name" value="Glyco_hydro38C2"/>
    <property type="match status" value="1"/>
</dbReference>
<evidence type="ECO:0000313" key="6">
    <source>
        <dbReference type="EMBL" id="ABN70237.1"/>
    </source>
</evidence>
<dbReference type="CDD" id="cd10789">
    <property type="entry name" value="GH38N_AMII_ER_cytosolic"/>
    <property type="match status" value="1"/>
</dbReference>
<sequence length="851" mass="100336">MDIKVFLTGYSHIDSEWLWPLEESLRVVNETFSQVINLMEKYNDLFFVTGSSLYYEYVEKNDNVLFNKIKHFVERGRWELSGGFIEFDANMASGESIVRQLVMSQKYFYQHFNKYAEILFLPDSFGFPSSLPQLLRKSRIKYFVTSKLRWNDTNDFSYPIFIWRSNDGSKVLAYITPLDYNEFLTNYGRIIFVVYEQLRKQEIPAVLIIYGKGDHGGGIDEDTIKNIIEWRRRKERFISINPSRIRDFFKYVEKHYTDKLPIYIGELYLEFHRGTYTVGSFIKKLNRYNEELLLSIEKLYTILNILFNIEYPSIVEKFWRLLLINQGHDALSATLSPNVYIEVRTRAYMLFKQLLKLYRRGLDKILEKTNGKYVLFNPNNFPLTTYMRVRGSIEGIFQDLGDNEKLVYVRNIPPLGFKVINSFNDIPSDAVKINEDKDFIFLENNYLKIIIDKKKCLVTNIFDKRLNLNILRKPIRLRMYSDLPMPTRGRLFAAGLFDAWETYYLDGLNKYLYKDLEPVEVEIKHRGPLYASVYCRYIYKQWFRRGYADISAEIGLYADKPYVEIYLDMIWRTKHKMLKLLIPLNIDSETAVFEAPYGVIERKDPLRSSDPFDKAKYEVPGHSWVDVSNGEFGVSIITDSKYGYSWMNGAIGVSLLRSPLFPIREAYAGYVEEYRHVQNKMLDLKFSKLKGLTKKILNFLLMINTYLSYLRFSKRPLYMDQGRRTARIWIYPHKGTYVEGKTYRVARELLTIHMLGYKNNSANKNTSISVMNVEPDNIVITTVKQLKPGKILLRVYNPINKTIIACLRTSFKYNKVYETDFLGNTLNYLEEDNGCIKLCFKPYEVKTIIFT</sequence>
<reference evidence="7" key="1">
    <citation type="journal article" date="2009" name="BMC Genomics">
        <title>The complete genome sequence of Staphylothermus marinus reveals differences in sulfur metabolism among heterotrophic Crenarchaeota.</title>
        <authorList>
            <person name="Anderson I.J."/>
            <person name="Dharmarajan L."/>
            <person name="Rodriguez J."/>
            <person name="Hooper S."/>
            <person name="Porat I."/>
            <person name="Ulrich L.E."/>
            <person name="Elkins J.G."/>
            <person name="Mavromatis K."/>
            <person name="Sun H."/>
            <person name="Land M."/>
            <person name="Lapidus A."/>
            <person name="Lucas S."/>
            <person name="Barry K."/>
            <person name="Huber H."/>
            <person name="Zhulin I.B."/>
            <person name="Whitman W.B."/>
            <person name="Mukhopadhyay B."/>
            <person name="Woese C."/>
            <person name="Bristow J."/>
            <person name="Kyrpides N."/>
        </authorList>
    </citation>
    <scope>NUCLEOTIDE SEQUENCE [LARGE SCALE GENOMIC DNA]</scope>
    <source>
        <strain evidence="7">ATCC 43588 / DSM 3639 / JCM 9404 / F1</strain>
    </source>
</reference>
<dbReference type="InterPro" id="IPR041147">
    <property type="entry name" value="GH38_C"/>
</dbReference>
<dbReference type="GO" id="GO:0006013">
    <property type="term" value="P:mannose metabolic process"/>
    <property type="evidence" value="ECO:0007669"/>
    <property type="project" value="InterPro"/>
</dbReference>
<dbReference type="Proteomes" id="UP000000254">
    <property type="component" value="Chromosome"/>
</dbReference>
<organism evidence="6 7">
    <name type="scientific">Staphylothermus marinus (strain ATCC 43588 / DSM 3639 / JCM 9404 / F1)</name>
    <dbReference type="NCBI Taxonomy" id="399550"/>
    <lineage>
        <taxon>Archaea</taxon>
        <taxon>Thermoproteota</taxon>
        <taxon>Thermoprotei</taxon>
        <taxon>Desulfurococcales</taxon>
        <taxon>Desulfurococcaceae</taxon>
        <taxon>Staphylothermus</taxon>
    </lineage>
</organism>
<dbReference type="SUPFAM" id="SSF74650">
    <property type="entry name" value="Galactose mutarotase-like"/>
    <property type="match status" value="1"/>
</dbReference>
<proteinExistence type="inferred from homology"/>
<dbReference type="InterPro" id="IPR011330">
    <property type="entry name" value="Glyco_hydro/deAcase_b/a-brl"/>
</dbReference>
<keyword evidence="4" id="KW-0326">Glycosidase</keyword>
<evidence type="ECO:0000256" key="1">
    <source>
        <dbReference type="ARBA" id="ARBA00009792"/>
    </source>
</evidence>
<dbReference type="Gene3D" id="2.70.98.30">
    <property type="entry name" value="Golgi alpha-mannosidase II, domain 4"/>
    <property type="match status" value="1"/>
</dbReference>
<accession>A3DNM7</accession>
<dbReference type="OrthoDB" id="35948at2157"/>
<comment type="similarity">
    <text evidence="1">Belongs to the glycosyl hydrolase 38 family.</text>
</comment>